<gene>
    <name evidence="3" type="ORF">ACERZ8_20135</name>
</gene>
<evidence type="ECO:0000313" key="4">
    <source>
        <dbReference type="Proteomes" id="UP001627408"/>
    </source>
</evidence>
<dbReference type="InterPro" id="IPR038614">
    <property type="entry name" value="GK_N_sf"/>
</dbReference>
<dbReference type="Gene3D" id="3.40.50.10180">
    <property type="entry name" value="Glycerate kinase, MOFRL-like N-terminal domain"/>
    <property type="match status" value="1"/>
</dbReference>
<dbReference type="InterPro" id="IPR025286">
    <property type="entry name" value="MOFRL_assoc_dom"/>
</dbReference>
<name>A0ABW8UY26_9RHOB</name>
<dbReference type="RefSeq" id="WP_407593947.1">
    <property type="nucleotide sequence ID" value="NZ_JBHDIY010000002.1"/>
</dbReference>
<dbReference type="PANTHER" id="PTHR12227:SF0">
    <property type="entry name" value="GLYCERATE KINASE"/>
    <property type="match status" value="1"/>
</dbReference>
<dbReference type="Proteomes" id="UP001627408">
    <property type="component" value="Unassembled WGS sequence"/>
</dbReference>
<reference evidence="3 4" key="1">
    <citation type="submission" date="2024-08" db="EMBL/GenBank/DDBJ databases">
        <title>Tateyamaria sp. nov., isolated from marine algae.</title>
        <authorList>
            <person name="Choi B.J."/>
            <person name="Kim J.M."/>
            <person name="Lee J.K."/>
            <person name="Choi D.G."/>
            <person name="Bayburt H."/>
            <person name="Baek J.H."/>
            <person name="Han D.M."/>
            <person name="Jeon C.O."/>
        </authorList>
    </citation>
    <scope>NUCLEOTIDE SEQUENCE [LARGE SCALE GENOMIC DNA]</scope>
    <source>
        <strain evidence="3 4">KMU-156</strain>
    </source>
</reference>
<evidence type="ECO:0000313" key="3">
    <source>
        <dbReference type="EMBL" id="MFL4472073.1"/>
    </source>
</evidence>
<dbReference type="PANTHER" id="PTHR12227">
    <property type="entry name" value="GLYCERATE KINASE"/>
    <property type="match status" value="1"/>
</dbReference>
<dbReference type="InterPro" id="IPR007835">
    <property type="entry name" value="MOFRL"/>
</dbReference>
<dbReference type="SUPFAM" id="SSF82544">
    <property type="entry name" value="GckA/TtuD-like"/>
    <property type="match status" value="1"/>
</dbReference>
<dbReference type="EMBL" id="JBHDIY010000002">
    <property type="protein sequence ID" value="MFL4472073.1"/>
    <property type="molecule type" value="Genomic_DNA"/>
</dbReference>
<comment type="caution">
    <text evidence="3">The sequence shown here is derived from an EMBL/GenBank/DDBJ whole genome shotgun (WGS) entry which is preliminary data.</text>
</comment>
<organism evidence="3 4">
    <name type="scientific">Tateyamaria armeniaca</name>
    <dbReference type="NCBI Taxonomy" id="2518930"/>
    <lineage>
        <taxon>Bacteria</taxon>
        <taxon>Pseudomonadati</taxon>
        <taxon>Pseudomonadota</taxon>
        <taxon>Alphaproteobacteria</taxon>
        <taxon>Rhodobacterales</taxon>
        <taxon>Roseobacteraceae</taxon>
        <taxon>Tateyamaria</taxon>
    </lineage>
</organism>
<evidence type="ECO:0000259" key="1">
    <source>
        <dbReference type="Pfam" id="PF05161"/>
    </source>
</evidence>
<accession>A0ABW8UY26</accession>
<dbReference type="Pfam" id="PF13660">
    <property type="entry name" value="DUF4147"/>
    <property type="match status" value="1"/>
</dbReference>
<dbReference type="InterPro" id="IPR039760">
    <property type="entry name" value="MOFRL_protein"/>
</dbReference>
<proteinExistence type="predicted"/>
<protein>
    <submittedName>
        <fullName evidence="3">DUF4147 domain-containing protein</fullName>
    </submittedName>
</protein>
<dbReference type="Pfam" id="PF05161">
    <property type="entry name" value="MOFRL"/>
    <property type="match status" value="1"/>
</dbReference>
<keyword evidence="4" id="KW-1185">Reference proteome</keyword>
<feature type="domain" description="MOFRL-associated" evidence="2">
    <location>
        <begin position="10"/>
        <end position="196"/>
    </location>
</feature>
<sequence length="366" mass="37219">MEKTDDIMALWMTGVRAVRGDVAVSRAIADGIVPKPDRIIAVGKAAVAMARPACDTWPDVPCLIVTKYDHAEGAPPHATVMEAAHPVPDEASITAGRALQEAVAACDSSSRLLMLVSGGASALAEVPQDGLSLQDLMDSTSALLASGATIAAMNMHRSARSQIKGGKLLAGFKGAQVTTLAISDVEGDALATIGSGIGDAPADREFDFQPYIVASNTIARDAVAAASALPITMKAETLYGDITSLVPVLRAQLHAAPAGLIVLGGEPVVLLPPAPGKGGRNMALALNLAREIAGIEGLRILVGGTDGTDGPTDAAGALVDGSTWDDSGADALERADAYPWLEARGALVKTGPTGTNVADLLVAIKD</sequence>
<evidence type="ECO:0000259" key="2">
    <source>
        <dbReference type="Pfam" id="PF13660"/>
    </source>
</evidence>
<feature type="domain" description="MOFRL" evidence="1">
    <location>
        <begin position="260"/>
        <end position="359"/>
    </location>
</feature>